<feature type="transmembrane region" description="Helical" evidence="8">
    <location>
        <begin position="234"/>
        <end position="253"/>
    </location>
</feature>
<keyword evidence="4 8" id="KW-1003">Cell membrane</keyword>
<dbReference type="OrthoDB" id="3691279at2"/>
<feature type="transmembrane region" description="Helical" evidence="8">
    <location>
        <begin position="176"/>
        <end position="197"/>
    </location>
</feature>
<keyword evidence="6 8" id="KW-1133">Transmembrane helix</keyword>
<dbReference type="GO" id="GO:0015295">
    <property type="term" value="F:solute:proton symporter activity"/>
    <property type="evidence" value="ECO:0007669"/>
    <property type="project" value="TreeGrafter"/>
</dbReference>
<feature type="transmembrane region" description="Helical" evidence="8">
    <location>
        <begin position="468"/>
        <end position="490"/>
    </location>
</feature>
<evidence type="ECO:0000256" key="4">
    <source>
        <dbReference type="ARBA" id="ARBA00022475"/>
    </source>
</evidence>
<dbReference type="EMBL" id="WFLM01000002">
    <property type="protein sequence ID" value="KAB8040016.1"/>
    <property type="molecule type" value="Genomic_DNA"/>
</dbReference>
<gene>
    <name evidence="9" type="ORF">GCL60_07055</name>
</gene>
<evidence type="ECO:0000256" key="3">
    <source>
        <dbReference type="ARBA" id="ARBA00022448"/>
    </source>
</evidence>
<dbReference type="Proteomes" id="UP000437748">
    <property type="component" value="Unassembled WGS sequence"/>
</dbReference>
<evidence type="ECO:0000256" key="2">
    <source>
        <dbReference type="ARBA" id="ARBA00010100"/>
    </source>
</evidence>
<dbReference type="GO" id="GO:0015129">
    <property type="term" value="F:lactate transmembrane transporter activity"/>
    <property type="evidence" value="ECO:0007669"/>
    <property type="project" value="UniProtKB-UniRule"/>
</dbReference>
<comment type="function">
    <text evidence="8">Uptake of L-lactate across the membrane. Can also transport D-lactate and glycolate.</text>
</comment>
<protein>
    <recommendedName>
        <fullName evidence="8">L-lactate permease</fullName>
    </recommendedName>
</protein>
<feature type="transmembrane region" description="Helical" evidence="8">
    <location>
        <begin position="106"/>
        <end position="133"/>
    </location>
</feature>
<dbReference type="GO" id="GO:0005886">
    <property type="term" value="C:plasma membrane"/>
    <property type="evidence" value="ECO:0007669"/>
    <property type="project" value="UniProtKB-SubCell"/>
</dbReference>
<comment type="similarity">
    <text evidence="2 8">Belongs to the lactate permease family.</text>
</comment>
<feature type="transmembrane region" description="Helical" evidence="8">
    <location>
        <begin position="27"/>
        <end position="44"/>
    </location>
</feature>
<keyword evidence="5 8" id="KW-0812">Transmembrane</keyword>
<reference evidence="9 10" key="1">
    <citation type="submission" date="2019-10" db="EMBL/GenBank/DDBJ databases">
        <title>New species of Slilvanegrellaceae.</title>
        <authorList>
            <person name="Pitt A."/>
            <person name="Hahn M.W."/>
        </authorList>
    </citation>
    <scope>NUCLEOTIDE SEQUENCE [LARGE SCALE GENOMIC DNA]</scope>
    <source>
        <strain evidence="9 10">SP-Ram-0.45-NSY-1</strain>
    </source>
</reference>
<accession>A0A6N6VYN6</accession>
<keyword evidence="3 8" id="KW-0813">Transport</keyword>
<dbReference type="RefSeq" id="WP_153419740.1">
    <property type="nucleotide sequence ID" value="NZ_WFLM01000002.1"/>
</dbReference>
<dbReference type="Pfam" id="PF02652">
    <property type="entry name" value="Lactate_perm"/>
    <property type="match status" value="1"/>
</dbReference>
<feature type="transmembrane region" description="Helical" evidence="8">
    <location>
        <begin position="209"/>
        <end position="228"/>
    </location>
</feature>
<dbReference type="PANTHER" id="PTHR30003:SF0">
    <property type="entry name" value="GLYCOLATE PERMEASE GLCA-RELATED"/>
    <property type="match status" value="1"/>
</dbReference>
<comment type="caution">
    <text evidence="9">The sequence shown here is derived from an EMBL/GenBank/DDBJ whole genome shotgun (WGS) entry which is preliminary data.</text>
</comment>
<evidence type="ECO:0000256" key="5">
    <source>
        <dbReference type="ARBA" id="ARBA00022692"/>
    </source>
</evidence>
<keyword evidence="7 8" id="KW-0472">Membrane</keyword>
<evidence type="ECO:0000256" key="1">
    <source>
        <dbReference type="ARBA" id="ARBA00004651"/>
    </source>
</evidence>
<name>A0A6N6VYN6_9BACT</name>
<feature type="transmembrane region" description="Helical" evidence="8">
    <location>
        <begin position="56"/>
        <end position="77"/>
    </location>
</feature>
<comment type="subcellular location">
    <subcellularLocation>
        <location evidence="1 8">Cell membrane</location>
        <topology evidence="1 8">Multi-pass membrane protein</topology>
    </subcellularLocation>
</comment>
<evidence type="ECO:0000256" key="6">
    <source>
        <dbReference type="ARBA" id="ARBA00022989"/>
    </source>
</evidence>
<feature type="transmembrane region" description="Helical" evidence="8">
    <location>
        <begin position="5"/>
        <end position="21"/>
    </location>
</feature>
<feature type="transmembrane region" description="Helical" evidence="8">
    <location>
        <begin position="429"/>
        <end position="448"/>
    </location>
</feature>
<feature type="transmembrane region" description="Helical" evidence="8">
    <location>
        <begin position="379"/>
        <end position="408"/>
    </location>
</feature>
<sequence length="491" mass="55153">MLSFFLSLSPLLICILIIFYFKKSAFFSALIGIIYSFLLIISYSKFNINQEIITNAFAISIIITLTVAFVIIPGLYFNEILNKQGILKNLVLSINNFPLDNEKKSLILILGILPALESFTGFGISLLLGIPIFFKLFSPMQAFQLSMLSLNTIPWGTLGISTIIGSKLTGYSTHDLGKMSSLVSFLIFPLIGIIILYVIGKFELIKRKWFLGIGQGLLFAALLFSFNFIGLTEIAGILTGIVTSLIMLILFYLSEKNKTDFIFKIKGMSKLIFPYILLLIVIIIFRIPFLYNYFENIIKFQYQNISFNPFISPGFSLFISSLILYFINPISIDNKMIFVKTKIAISSLFMFILLARIMYESNMVSEISKTLQNWDAGIFKIITLPLFGMISGFITGSNVGGNVLIMNVQQKIGESLGNGLLFSAVQNSSAGHIIFTSLPIIILIMTIANSSFNNKNEIIIKEKDLLYFGLKIALFIYCSILITTILLYYFI</sequence>
<evidence type="ECO:0000256" key="7">
    <source>
        <dbReference type="ARBA" id="ARBA00023136"/>
    </source>
</evidence>
<proteinExistence type="inferred from homology"/>
<keyword evidence="10" id="KW-1185">Reference proteome</keyword>
<feature type="transmembrane region" description="Helical" evidence="8">
    <location>
        <begin position="273"/>
        <end position="294"/>
    </location>
</feature>
<feature type="transmembrane region" description="Helical" evidence="8">
    <location>
        <begin position="145"/>
        <end position="164"/>
    </location>
</feature>
<feature type="transmembrane region" description="Helical" evidence="8">
    <location>
        <begin position="306"/>
        <end position="327"/>
    </location>
</feature>
<evidence type="ECO:0000313" key="10">
    <source>
        <dbReference type="Proteomes" id="UP000437748"/>
    </source>
</evidence>
<evidence type="ECO:0000313" key="9">
    <source>
        <dbReference type="EMBL" id="KAB8040016.1"/>
    </source>
</evidence>
<dbReference type="PANTHER" id="PTHR30003">
    <property type="entry name" value="L-LACTATE PERMEASE"/>
    <property type="match status" value="1"/>
</dbReference>
<evidence type="ECO:0000256" key="8">
    <source>
        <dbReference type="RuleBase" id="RU365092"/>
    </source>
</evidence>
<organism evidence="9 10">
    <name type="scientific">Silvanigrella paludirubra</name>
    <dbReference type="NCBI Taxonomy" id="2499159"/>
    <lineage>
        <taxon>Bacteria</taxon>
        <taxon>Pseudomonadati</taxon>
        <taxon>Bdellovibrionota</taxon>
        <taxon>Oligoflexia</taxon>
        <taxon>Silvanigrellales</taxon>
        <taxon>Silvanigrellaceae</taxon>
        <taxon>Silvanigrella</taxon>
    </lineage>
</organism>
<dbReference type="AlphaFoldDB" id="A0A6N6VYN6"/>
<dbReference type="InterPro" id="IPR003804">
    <property type="entry name" value="Lactate_perm"/>
</dbReference>